<sequence>MAQETLNPLPFSETTHTTLAAAIEARQLLADQLLPELARPITSLSYNPWIANRRDDKQEYEAKPQVGGIIHDYSVAAAYLFTEPIPSELKMVTAKRIIFQTRAADQGWATFGGEGTFENSHTWFEASILRPCDTHHDGAHVVPEGILRETWWGVPGARDDLRKHGWDFVEGEDEELTWTVCNNLTASSEFRNYRVEWERGVLPDDDDDDGDAVGTGGGFLELLGPGCIIVLWARAEQAHWVNKVEAATIEIEFDFL</sequence>
<evidence type="ECO:0000313" key="2">
    <source>
        <dbReference type="Proteomes" id="UP000830768"/>
    </source>
</evidence>
<gene>
    <name evidence="1" type="ORF">LCI18_006146</name>
</gene>
<evidence type="ECO:0000313" key="1">
    <source>
        <dbReference type="EMBL" id="UPK95211.1"/>
    </source>
</evidence>
<dbReference type="EMBL" id="CP090034">
    <property type="protein sequence ID" value="UPK95211.1"/>
    <property type="molecule type" value="Genomic_DNA"/>
</dbReference>
<name>A0ACD3Z2Y8_FUSSC</name>
<accession>A0ACD3Z2Y8</accession>
<keyword evidence="2" id="KW-1185">Reference proteome</keyword>
<protein>
    <submittedName>
        <fullName evidence="1">Uncharacterized protein</fullName>
    </submittedName>
</protein>
<organism evidence="1 2">
    <name type="scientific">Fusarium solani subsp. cucurbitae</name>
    <name type="common">Neocosmosporum cucurbitae</name>
    <dbReference type="NCBI Taxonomy" id="2747967"/>
    <lineage>
        <taxon>Eukaryota</taxon>
        <taxon>Fungi</taxon>
        <taxon>Dikarya</taxon>
        <taxon>Ascomycota</taxon>
        <taxon>Pezizomycotina</taxon>
        <taxon>Sordariomycetes</taxon>
        <taxon>Hypocreomycetidae</taxon>
        <taxon>Hypocreales</taxon>
        <taxon>Nectriaceae</taxon>
        <taxon>Fusarium</taxon>
        <taxon>Fusarium solani species complex</taxon>
    </lineage>
</organism>
<dbReference type="Proteomes" id="UP000830768">
    <property type="component" value="Chromosome 5"/>
</dbReference>
<proteinExistence type="predicted"/>
<reference evidence="1" key="1">
    <citation type="submission" date="2021-11" db="EMBL/GenBank/DDBJ databases">
        <title>Fusarium solani-melongenae Genome sequencing and assembly.</title>
        <authorList>
            <person name="Xie S."/>
            <person name="Huang L."/>
            <person name="Zhang X."/>
        </authorList>
    </citation>
    <scope>NUCLEOTIDE SEQUENCE</scope>
    <source>
        <strain evidence="1">CRI 24-3</strain>
    </source>
</reference>